<protein>
    <submittedName>
        <fullName evidence="1">Lipoxygenase</fullName>
    </submittedName>
</protein>
<proteinExistence type="predicted"/>
<evidence type="ECO:0000313" key="1">
    <source>
        <dbReference type="EMBL" id="DAE07564.1"/>
    </source>
</evidence>
<accession>A0A8S5PMY9</accession>
<name>A0A8S5PMY9_9CAUD</name>
<sequence length="210" mass="23677">MGAHKPPRKPRRAAGWGFTWLHLLKGAKTRDVQFSIPMEQPLVAMQDYNTEADVAAAQMFINHVPDDDYPSQTHGDILCETLCGLSGITREPCLMDGMAIYPEVGTELNLWVVIPSMAVYNLPAAVAKLGFLGLFACAWRNAISNPIPPGKLHVMVLRAFPAYGQLYEELRECYRHEAQPVPTYMWASPDALLQHMKETYTFPCNRWWGK</sequence>
<reference evidence="1" key="1">
    <citation type="journal article" date="2021" name="Proc. Natl. Acad. Sci. U.S.A.">
        <title>A Catalog of Tens of Thousands of Viruses from Human Metagenomes Reveals Hidden Associations with Chronic Diseases.</title>
        <authorList>
            <person name="Tisza M.J."/>
            <person name="Buck C.B."/>
        </authorList>
    </citation>
    <scope>NUCLEOTIDE SEQUENCE</scope>
    <source>
        <strain evidence="1">CtnCN2</strain>
    </source>
</reference>
<dbReference type="EMBL" id="BK015452">
    <property type="protein sequence ID" value="DAE07564.1"/>
    <property type="molecule type" value="Genomic_DNA"/>
</dbReference>
<organism evidence="1">
    <name type="scientific">Podoviridae sp. ctnCN2</name>
    <dbReference type="NCBI Taxonomy" id="2825274"/>
    <lineage>
        <taxon>Viruses</taxon>
        <taxon>Duplodnaviria</taxon>
        <taxon>Heunggongvirae</taxon>
        <taxon>Uroviricota</taxon>
        <taxon>Caudoviricetes</taxon>
    </lineage>
</organism>